<reference evidence="2 3" key="1">
    <citation type="submission" date="2018-06" db="EMBL/GenBank/DDBJ databases">
        <title>Genome analysis of cellulolytic fungus Trichoderma lentiforme CFAM-422.</title>
        <authorList>
            <person name="Steindorff A.S."/>
            <person name="Formighieri E.F."/>
            <person name="Midorikawa G.E.O."/>
            <person name="Tamietti M.S."/>
            <person name="Ramos E.Z."/>
            <person name="Silva A.S."/>
            <person name="Bon E.P.S."/>
            <person name="Mendes T.D."/>
            <person name="Damaso M.C.T."/>
            <person name="Favaro L.C.L."/>
        </authorList>
    </citation>
    <scope>NUCLEOTIDE SEQUENCE [LARGE SCALE GENOMIC DNA]</scope>
    <source>
        <strain evidence="2 3">CFAM-422</strain>
    </source>
</reference>
<keyword evidence="3" id="KW-1185">Reference proteome</keyword>
<feature type="transmembrane region" description="Helical" evidence="1">
    <location>
        <begin position="29"/>
        <end position="56"/>
    </location>
</feature>
<protein>
    <submittedName>
        <fullName evidence="2">Uncharacterized protein</fullName>
    </submittedName>
</protein>
<dbReference type="Proteomes" id="UP000801864">
    <property type="component" value="Unassembled WGS sequence"/>
</dbReference>
<dbReference type="EMBL" id="QLNT01000003">
    <property type="protein sequence ID" value="KAF3075618.1"/>
    <property type="molecule type" value="Genomic_DNA"/>
</dbReference>
<keyword evidence="1" id="KW-0812">Transmembrane</keyword>
<dbReference type="PANTHER" id="PTHR35896">
    <property type="entry name" value="IG-LIKE DOMAIN-CONTAINING PROTEIN"/>
    <property type="match status" value="1"/>
</dbReference>
<comment type="caution">
    <text evidence="2">The sequence shown here is derived from an EMBL/GenBank/DDBJ whole genome shotgun (WGS) entry which is preliminary data.</text>
</comment>
<evidence type="ECO:0000313" key="3">
    <source>
        <dbReference type="Proteomes" id="UP000801864"/>
    </source>
</evidence>
<name>A0A9P5CI45_9HYPO</name>
<proteinExistence type="predicted"/>
<keyword evidence="1" id="KW-1133">Transmembrane helix</keyword>
<evidence type="ECO:0000256" key="1">
    <source>
        <dbReference type="SAM" id="Phobius"/>
    </source>
</evidence>
<dbReference type="AlphaFoldDB" id="A0A9P5CI45"/>
<evidence type="ECO:0000313" key="2">
    <source>
        <dbReference type="EMBL" id="KAF3075618.1"/>
    </source>
</evidence>
<gene>
    <name evidence="2" type="ORF">CFAM422_002275</name>
</gene>
<dbReference type="InterPro" id="IPR053008">
    <property type="entry name" value="Phomopsin_biosynth_assoc"/>
</dbReference>
<dbReference type="PANTHER" id="PTHR35896:SF3">
    <property type="entry name" value="MAJOR FACILITATOR SUPERFAMILY TRANSPORTER"/>
    <property type="match status" value="1"/>
</dbReference>
<organism evidence="2 3">
    <name type="scientific">Trichoderma lentiforme</name>
    <dbReference type="NCBI Taxonomy" id="1567552"/>
    <lineage>
        <taxon>Eukaryota</taxon>
        <taxon>Fungi</taxon>
        <taxon>Dikarya</taxon>
        <taxon>Ascomycota</taxon>
        <taxon>Pezizomycotina</taxon>
        <taxon>Sordariomycetes</taxon>
        <taxon>Hypocreomycetidae</taxon>
        <taxon>Hypocreales</taxon>
        <taxon>Hypocreaceae</taxon>
        <taxon>Trichoderma</taxon>
    </lineage>
</organism>
<sequence>MVHEYQKIELGETGNENDPILEPRKRKRLGYVTILIIIKDVILVVLALAAAIALYMQSRPTSTGTRCDCGSSTAEARAMGCKYDTIAAAWLPPQCIDSELVAEFDKMGDGGNGTWQYWVDAEHSRLLSIDEVGALADTNGFFWTTTNWHFMHCFYYWRKQQRARFTGVLIEPRYDNERHVKHCGQIFKDPGPIAYSYVELKSSRLEEPEFLKHKGHNDHNDHKL</sequence>
<keyword evidence="1" id="KW-0472">Membrane</keyword>
<accession>A0A9P5CI45</accession>